<feature type="coiled-coil region" evidence="19">
    <location>
        <begin position="267"/>
        <end position="308"/>
    </location>
</feature>
<dbReference type="SMART" id="SM00044">
    <property type="entry name" value="CYCc"/>
    <property type="match status" value="1"/>
</dbReference>
<dbReference type="SMART" id="SM00086">
    <property type="entry name" value="PAC"/>
    <property type="match status" value="1"/>
</dbReference>
<dbReference type="GO" id="GO:0005886">
    <property type="term" value="C:plasma membrane"/>
    <property type="evidence" value="ECO:0007669"/>
    <property type="project" value="UniProtKB-ARBA"/>
</dbReference>
<feature type="domain" description="PAC" evidence="22">
    <location>
        <begin position="373"/>
        <end position="425"/>
    </location>
</feature>
<dbReference type="GO" id="GO:0004016">
    <property type="term" value="F:adenylate cyclase activity"/>
    <property type="evidence" value="ECO:0007669"/>
    <property type="project" value="UniProtKB-EC"/>
</dbReference>
<evidence type="ECO:0000313" key="24">
    <source>
        <dbReference type="EMBL" id="GET39478.1"/>
    </source>
</evidence>
<evidence type="ECO:0000256" key="12">
    <source>
        <dbReference type="ARBA" id="ARBA00023136"/>
    </source>
</evidence>
<dbReference type="CDD" id="cd00130">
    <property type="entry name" value="PAS"/>
    <property type="match status" value="1"/>
</dbReference>
<evidence type="ECO:0000256" key="15">
    <source>
        <dbReference type="ARBA" id="ARBA00032637"/>
    </source>
</evidence>
<dbReference type="EMBL" id="BLAY01000066">
    <property type="protein sequence ID" value="GET39478.1"/>
    <property type="molecule type" value="Genomic_DNA"/>
</dbReference>
<keyword evidence="8" id="KW-0067">ATP-binding</keyword>
<evidence type="ECO:0000256" key="2">
    <source>
        <dbReference type="ARBA" id="ARBA00004370"/>
    </source>
</evidence>
<sequence>MKMVSSERDCVRSAYRPQLPKLSTLIFDGILSPTRELGLNFAQMGLDVANLHPENRLLLSPAIAYYLQKLLLLNLDRLIVISADVADRVSDLDAVLESLYLRNQQINAATLELEQLVLSHQNLSYQGAKAILQRNKIERQIFERLGFKLKNDGRVNILIIDDTPDNLRLLSATLIQQGYKVRSAISGKIAIESIKYFVPDLILLDILMPEMDGYQVCTHLKVNAVTRDIPVIFISAVDRVIDKVKAFGIGGADYITKPFHVEEVLVRVEQQLQLRNLQKRLAEQNMRLQQALVERKQLEERYRSMFENSVDGIFQSTPDGRFLRVNQALARIYGYASPEEMIAAIVDINQQVYVHPGRRYEFAAFVEQYDTVSDFESQIYRQDGSIIWISEDVRAVKDGNGNLLFYEGTVKDITARKQAEEELRRERLKAERLLLNILPQPIAERLKRNETAIADRFDAVTVLFADLVDFTSLAAKITPTQLVNLLDEIFSAFDRLVEQYNLEKIKTIGDAYMAVGGLPTPRTNHAEAVADMALAMQQAIVNFQKDVKKPFQLRIGINTGDVVAGVIGKKKFSYDLWGDTVNIASRMESEGMAGKIQLTAATYELLKDKYILQPRGNVFIKGRGEMLTYWLLGKKE</sequence>
<comment type="subunit">
    <text evidence="16">Homodimer. Can also exist as monomer.</text>
</comment>
<dbReference type="PANTHER" id="PTHR11920:SF335">
    <property type="entry name" value="GUANYLATE CYCLASE"/>
    <property type="match status" value="1"/>
</dbReference>
<evidence type="ECO:0000256" key="13">
    <source>
        <dbReference type="ARBA" id="ARBA00023239"/>
    </source>
</evidence>
<dbReference type="InterPro" id="IPR001610">
    <property type="entry name" value="PAC"/>
</dbReference>
<dbReference type="SUPFAM" id="SSF52172">
    <property type="entry name" value="CheY-like"/>
    <property type="match status" value="1"/>
</dbReference>
<evidence type="ECO:0000256" key="8">
    <source>
        <dbReference type="ARBA" id="ARBA00022840"/>
    </source>
</evidence>
<evidence type="ECO:0000256" key="16">
    <source>
        <dbReference type="ARBA" id="ARBA00064436"/>
    </source>
</evidence>
<keyword evidence="5" id="KW-0812">Transmembrane</keyword>
<dbReference type="CDD" id="cd07302">
    <property type="entry name" value="CHD"/>
    <property type="match status" value="1"/>
</dbReference>
<evidence type="ECO:0000259" key="20">
    <source>
        <dbReference type="PROSITE" id="PS50110"/>
    </source>
</evidence>
<keyword evidence="10" id="KW-1133">Transmembrane helix</keyword>
<evidence type="ECO:0000256" key="6">
    <source>
        <dbReference type="ARBA" id="ARBA00022723"/>
    </source>
</evidence>
<evidence type="ECO:0000256" key="17">
    <source>
        <dbReference type="PROSITE-ProRule" id="PRU00169"/>
    </source>
</evidence>
<dbReference type="SMART" id="SM00091">
    <property type="entry name" value="PAS"/>
    <property type="match status" value="1"/>
</dbReference>
<dbReference type="SUPFAM" id="SSF55785">
    <property type="entry name" value="PYP-like sensor domain (PAS domain)"/>
    <property type="match status" value="1"/>
</dbReference>
<accession>A0AAV3XDH3</accession>
<feature type="modified residue" description="4-aspartylphosphate" evidence="17">
    <location>
        <position position="205"/>
    </location>
</feature>
<keyword evidence="17" id="KW-0597">Phosphoprotein</keyword>
<dbReference type="SMART" id="SM00448">
    <property type="entry name" value="REC"/>
    <property type="match status" value="1"/>
</dbReference>
<evidence type="ECO:0000256" key="14">
    <source>
        <dbReference type="ARBA" id="ARBA00032597"/>
    </source>
</evidence>
<evidence type="ECO:0000256" key="18">
    <source>
        <dbReference type="RuleBase" id="RU000405"/>
    </source>
</evidence>
<dbReference type="FunFam" id="3.30.70.1230:FF:000033">
    <property type="entry name" value="Adenylate cyclase"/>
    <property type="match status" value="1"/>
</dbReference>
<evidence type="ECO:0000259" key="22">
    <source>
        <dbReference type="PROSITE" id="PS50113"/>
    </source>
</evidence>
<keyword evidence="13 18" id="KW-0456">Lyase</keyword>
<evidence type="ECO:0000259" key="23">
    <source>
        <dbReference type="PROSITE" id="PS50125"/>
    </source>
</evidence>
<dbReference type="GO" id="GO:0006171">
    <property type="term" value="P:cAMP biosynthetic process"/>
    <property type="evidence" value="ECO:0007669"/>
    <property type="project" value="UniProtKB-KW"/>
</dbReference>
<dbReference type="RefSeq" id="WP_226584847.1">
    <property type="nucleotide sequence ID" value="NZ_BLAY01000066.1"/>
</dbReference>
<keyword evidence="9" id="KW-0460">Magnesium</keyword>
<comment type="caution">
    <text evidence="24">The sequence shown here is derived from an EMBL/GenBank/DDBJ whole genome shotgun (WGS) entry which is preliminary data.</text>
</comment>
<keyword evidence="25" id="KW-1185">Reference proteome</keyword>
<dbReference type="PANTHER" id="PTHR11920">
    <property type="entry name" value="GUANYLYL CYCLASE"/>
    <property type="match status" value="1"/>
</dbReference>
<evidence type="ECO:0000256" key="19">
    <source>
        <dbReference type="SAM" id="Coils"/>
    </source>
</evidence>
<evidence type="ECO:0000259" key="21">
    <source>
        <dbReference type="PROSITE" id="PS50112"/>
    </source>
</evidence>
<gene>
    <name evidence="24" type="ORF">MiSe_42470</name>
</gene>
<dbReference type="PROSITE" id="PS50125">
    <property type="entry name" value="GUANYLATE_CYCLASE_2"/>
    <property type="match status" value="1"/>
</dbReference>
<dbReference type="InterPro" id="IPR050401">
    <property type="entry name" value="Cyclic_nucleotide_synthase"/>
</dbReference>
<dbReference type="InterPro" id="IPR000014">
    <property type="entry name" value="PAS"/>
</dbReference>
<dbReference type="InterPro" id="IPR001789">
    <property type="entry name" value="Sig_transdc_resp-reg_receiver"/>
</dbReference>
<evidence type="ECO:0000256" key="1">
    <source>
        <dbReference type="ARBA" id="ARBA00001593"/>
    </source>
</evidence>
<feature type="domain" description="Response regulatory" evidence="20">
    <location>
        <begin position="156"/>
        <end position="272"/>
    </location>
</feature>
<keyword evidence="11" id="KW-0115">cAMP biosynthesis</keyword>
<comment type="catalytic activity">
    <reaction evidence="1">
        <text>ATP = 3',5'-cyclic AMP + diphosphate</text>
        <dbReference type="Rhea" id="RHEA:15389"/>
        <dbReference type="ChEBI" id="CHEBI:30616"/>
        <dbReference type="ChEBI" id="CHEBI:33019"/>
        <dbReference type="ChEBI" id="CHEBI:58165"/>
        <dbReference type="EC" id="4.6.1.1"/>
    </reaction>
</comment>
<keyword evidence="6" id="KW-0479">Metal-binding</keyword>
<dbReference type="PROSITE" id="PS50113">
    <property type="entry name" value="PAC"/>
    <property type="match status" value="1"/>
</dbReference>
<keyword evidence="19" id="KW-0175">Coiled coil</keyword>
<keyword evidence="7" id="KW-0547">Nucleotide-binding</keyword>
<dbReference type="AlphaFoldDB" id="A0AAV3XDH3"/>
<feature type="domain" description="Guanylate cyclase" evidence="23">
    <location>
        <begin position="461"/>
        <end position="588"/>
    </location>
</feature>
<dbReference type="PROSITE" id="PS50110">
    <property type="entry name" value="RESPONSE_REGULATORY"/>
    <property type="match status" value="1"/>
</dbReference>
<reference evidence="24" key="1">
    <citation type="submission" date="2019-10" db="EMBL/GenBank/DDBJ databases">
        <title>Draft genome sequece of Microseira wollei NIES-4236.</title>
        <authorList>
            <person name="Yamaguchi H."/>
            <person name="Suzuki S."/>
            <person name="Kawachi M."/>
        </authorList>
    </citation>
    <scope>NUCLEOTIDE SEQUENCE</scope>
    <source>
        <strain evidence="24">NIES-4236</strain>
    </source>
</reference>
<dbReference type="Gene3D" id="3.30.450.20">
    <property type="entry name" value="PAS domain"/>
    <property type="match status" value="1"/>
</dbReference>
<dbReference type="GO" id="GO:0046872">
    <property type="term" value="F:metal ion binding"/>
    <property type="evidence" value="ECO:0007669"/>
    <property type="project" value="UniProtKB-KW"/>
</dbReference>
<dbReference type="GO" id="GO:0005524">
    <property type="term" value="F:ATP binding"/>
    <property type="evidence" value="ECO:0007669"/>
    <property type="project" value="UniProtKB-KW"/>
</dbReference>
<dbReference type="EC" id="4.6.1.1" evidence="3"/>
<dbReference type="InterPro" id="IPR018297">
    <property type="entry name" value="A/G_cyclase_CS"/>
</dbReference>
<evidence type="ECO:0000256" key="11">
    <source>
        <dbReference type="ARBA" id="ARBA00022998"/>
    </source>
</evidence>
<dbReference type="Pfam" id="PF00072">
    <property type="entry name" value="Response_reg"/>
    <property type="match status" value="1"/>
</dbReference>
<protein>
    <recommendedName>
        <fullName evidence="4">Adenylate cyclase</fullName>
        <ecNumber evidence="3">4.6.1.1</ecNumber>
    </recommendedName>
    <alternativeName>
        <fullName evidence="14">ATP pyrophosphate-lyase</fullName>
    </alternativeName>
    <alternativeName>
        <fullName evidence="15">Adenylyl cyclase</fullName>
    </alternativeName>
</protein>
<organism evidence="24 25">
    <name type="scientific">Microseira wollei NIES-4236</name>
    <dbReference type="NCBI Taxonomy" id="2530354"/>
    <lineage>
        <taxon>Bacteria</taxon>
        <taxon>Bacillati</taxon>
        <taxon>Cyanobacteriota</taxon>
        <taxon>Cyanophyceae</taxon>
        <taxon>Oscillatoriophycideae</taxon>
        <taxon>Aerosakkonematales</taxon>
        <taxon>Aerosakkonemataceae</taxon>
        <taxon>Microseira</taxon>
    </lineage>
</organism>
<evidence type="ECO:0000256" key="3">
    <source>
        <dbReference type="ARBA" id="ARBA00012201"/>
    </source>
</evidence>
<evidence type="ECO:0000256" key="9">
    <source>
        <dbReference type="ARBA" id="ARBA00022842"/>
    </source>
</evidence>
<dbReference type="InterPro" id="IPR035965">
    <property type="entry name" value="PAS-like_dom_sf"/>
</dbReference>
<dbReference type="SUPFAM" id="SSF55073">
    <property type="entry name" value="Nucleotide cyclase"/>
    <property type="match status" value="1"/>
</dbReference>
<dbReference type="PROSITE" id="PS50112">
    <property type="entry name" value="PAS"/>
    <property type="match status" value="1"/>
</dbReference>
<evidence type="ECO:0000256" key="7">
    <source>
        <dbReference type="ARBA" id="ARBA00022741"/>
    </source>
</evidence>
<dbReference type="PROSITE" id="PS00452">
    <property type="entry name" value="GUANYLATE_CYCLASE_1"/>
    <property type="match status" value="1"/>
</dbReference>
<dbReference type="NCBIfam" id="TIGR00229">
    <property type="entry name" value="sensory_box"/>
    <property type="match status" value="1"/>
</dbReference>
<comment type="subcellular location">
    <subcellularLocation>
        <location evidence="2">Membrane</location>
    </subcellularLocation>
</comment>
<dbReference type="Proteomes" id="UP001050975">
    <property type="component" value="Unassembled WGS sequence"/>
</dbReference>
<feature type="domain" description="PAS" evidence="21">
    <location>
        <begin position="298"/>
        <end position="339"/>
    </location>
</feature>
<dbReference type="Gene3D" id="3.30.70.1230">
    <property type="entry name" value="Nucleotide cyclase"/>
    <property type="match status" value="1"/>
</dbReference>
<dbReference type="Gene3D" id="3.40.50.2300">
    <property type="match status" value="1"/>
</dbReference>
<evidence type="ECO:0000256" key="4">
    <source>
        <dbReference type="ARBA" id="ARBA00021420"/>
    </source>
</evidence>
<dbReference type="GO" id="GO:0000160">
    <property type="term" value="P:phosphorelay signal transduction system"/>
    <property type="evidence" value="ECO:0007669"/>
    <property type="project" value="InterPro"/>
</dbReference>
<dbReference type="Pfam" id="PF00211">
    <property type="entry name" value="Guanylate_cyc"/>
    <property type="match status" value="1"/>
</dbReference>
<dbReference type="InterPro" id="IPR029787">
    <property type="entry name" value="Nucleotide_cyclase"/>
</dbReference>
<dbReference type="InterPro" id="IPR011006">
    <property type="entry name" value="CheY-like_superfamily"/>
</dbReference>
<proteinExistence type="inferred from homology"/>
<evidence type="ECO:0000256" key="5">
    <source>
        <dbReference type="ARBA" id="ARBA00022692"/>
    </source>
</evidence>
<evidence type="ECO:0000256" key="10">
    <source>
        <dbReference type="ARBA" id="ARBA00022989"/>
    </source>
</evidence>
<dbReference type="InterPro" id="IPR001054">
    <property type="entry name" value="A/G_cyclase"/>
</dbReference>
<dbReference type="InterPro" id="IPR000700">
    <property type="entry name" value="PAS-assoc_C"/>
</dbReference>
<evidence type="ECO:0000313" key="25">
    <source>
        <dbReference type="Proteomes" id="UP001050975"/>
    </source>
</evidence>
<keyword evidence="12" id="KW-0472">Membrane</keyword>
<dbReference type="CDD" id="cd19920">
    <property type="entry name" value="REC_PA4781-like"/>
    <property type="match status" value="1"/>
</dbReference>
<dbReference type="Pfam" id="PF13426">
    <property type="entry name" value="PAS_9"/>
    <property type="match status" value="1"/>
</dbReference>
<comment type="similarity">
    <text evidence="18">Belongs to the adenylyl cyclase class-4/guanylyl cyclase family.</text>
</comment>
<name>A0AAV3XDH3_9CYAN</name>